<evidence type="ECO:0000313" key="2">
    <source>
        <dbReference type="EMBL" id="KGA39008.1"/>
    </source>
</evidence>
<keyword evidence="1" id="KW-0812">Transmembrane</keyword>
<keyword evidence="1" id="KW-0472">Membrane</keyword>
<keyword evidence="3" id="KW-1185">Reference proteome</keyword>
<protein>
    <recommendedName>
        <fullName evidence="4">ABC transmembrane type-1 domain-containing protein</fullName>
    </recommendedName>
</protein>
<gene>
    <name evidence="2" type="ORF">KU75_25275</name>
</gene>
<comment type="caution">
    <text evidence="2">The sequence shown here is derived from an EMBL/GenBank/DDBJ whole genome shotgun (WGS) entry which is preliminary data.</text>
</comment>
<accession>A0ABR4VI70</accession>
<dbReference type="Gene3D" id="3.40.50.300">
    <property type="entry name" value="P-loop containing nucleotide triphosphate hydrolases"/>
    <property type="match status" value="1"/>
</dbReference>
<dbReference type="SUPFAM" id="SSF52540">
    <property type="entry name" value="P-loop containing nucleoside triphosphate hydrolases"/>
    <property type="match status" value="1"/>
</dbReference>
<organism evidence="2 3">
    <name type="scientific">Pectobacterium odoriferum</name>
    <dbReference type="NCBI Taxonomy" id="78398"/>
    <lineage>
        <taxon>Bacteria</taxon>
        <taxon>Pseudomonadati</taxon>
        <taxon>Pseudomonadota</taxon>
        <taxon>Gammaproteobacteria</taxon>
        <taxon>Enterobacterales</taxon>
        <taxon>Pectobacteriaceae</taxon>
        <taxon>Pectobacterium</taxon>
    </lineage>
</organism>
<feature type="transmembrane region" description="Helical" evidence="1">
    <location>
        <begin position="123"/>
        <end position="142"/>
    </location>
</feature>
<evidence type="ECO:0000313" key="3">
    <source>
        <dbReference type="Proteomes" id="UP000029447"/>
    </source>
</evidence>
<dbReference type="RefSeq" id="WP_044209938.1">
    <property type="nucleotide sequence ID" value="NZ_JBEHES010000004.1"/>
</dbReference>
<sequence>MNNVILNKFFIVSVGFICLQQVLVGLSTYFIGRAGESINISSSETLFYTGMFFFSIFIAYVFGSSSLFYRVKLSNSLWEEYYLSTLSDVSRNHSFATEENKKMTQLWLSGEALSTFDEVGFEFVEILAIYFNVIFTTIALFIILGVELAGVIVFCMLFSVILLFLAKGKIGEMAGSMQSDKITALNFMSKIWDSMFYGDRERLASAQALTREKASVYFKRKESYKLLEQIISCTPILISIPLMVGFSYYQVSANEVAIGALVAVLPRSLQLFQNIHAASMSTSQIFLLKRKVTKLYSFSTTLKGYDYLANIEPDKLSITNLYNGSEINVQDILGDGFIDRNPNGRILIMGANGAGKSSIMKYLKSKHPDALFFGPGIDTDDDGLSGSTGQKQLHQLELLSGVRNRIILLDEWDANLDTLNTNEMDKRLNTLSMSNLIIEIRHKIQ</sequence>
<dbReference type="CDD" id="cd00267">
    <property type="entry name" value="ABC_ATPase"/>
    <property type="match status" value="1"/>
</dbReference>
<feature type="transmembrane region" description="Helical" evidence="1">
    <location>
        <begin position="9"/>
        <end position="31"/>
    </location>
</feature>
<reference evidence="2 3" key="1">
    <citation type="submission" date="2014-08" db="EMBL/GenBank/DDBJ databases">
        <title>Genome sequences of NCPPB Pectobacterium isolates.</title>
        <authorList>
            <person name="Glover R.H."/>
            <person name="Sapp M."/>
            <person name="Elphinstone J."/>
        </authorList>
    </citation>
    <scope>NUCLEOTIDE SEQUENCE [LARGE SCALE GENOMIC DNA]</scope>
    <source>
        <strain evidence="2 3">NCPPB3841</strain>
    </source>
</reference>
<dbReference type="InterPro" id="IPR027417">
    <property type="entry name" value="P-loop_NTPase"/>
</dbReference>
<keyword evidence="1" id="KW-1133">Transmembrane helix</keyword>
<dbReference type="EMBL" id="JQOF01000096">
    <property type="protein sequence ID" value="KGA39008.1"/>
    <property type="molecule type" value="Genomic_DNA"/>
</dbReference>
<name>A0ABR4VI70_9GAMM</name>
<evidence type="ECO:0000256" key="1">
    <source>
        <dbReference type="SAM" id="Phobius"/>
    </source>
</evidence>
<feature type="transmembrane region" description="Helical" evidence="1">
    <location>
        <begin position="230"/>
        <end position="251"/>
    </location>
</feature>
<dbReference type="Proteomes" id="UP000029447">
    <property type="component" value="Unassembled WGS sequence"/>
</dbReference>
<feature type="transmembrane region" description="Helical" evidence="1">
    <location>
        <begin position="148"/>
        <end position="166"/>
    </location>
</feature>
<evidence type="ECO:0008006" key="4">
    <source>
        <dbReference type="Google" id="ProtNLM"/>
    </source>
</evidence>
<feature type="transmembrane region" description="Helical" evidence="1">
    <location>
        <begin position="46"/>
        <end position="69"/>
    </location>
</feature>
<proteinExistence type="predicted"/>